<evidence type="ECO:0000313" key="4">
    <source>
        <dbReference type="Ensembl" id="ENSPKIP00000029015.1"/>
    </source>
</evidence>
<dbReference type="PROSITE" id="PS50835">
    <property type="entry name" value="IG_LIKE"/>
    <property type="match status" value="2"/>
</dbReference>
<dbReference type="GO" id="GO:0098636">
    <property type="term" value="C:protein complex involved in cell adhesion"/>
    <property type="evidence" value="ECO:0007669"/>
    <property type="project" value="TreeGrafter"/>
</dbReference>
<protein>
    <submittedName>
        <fullName evidence="4">Junctional adhesion molecule 2b</fullName>
    </submittedName>
</protein>
<feature type="transmembrane region" description="Helical" evidence="1">
    <location>
        <begin position="227"/>
        <end position="249"/>
    </location>
</feature>
<feature type="domain" description="Ig-like" evidence="3">
    <location>
        <begin position="126"/>
        <end position="206"/>
    </location>
</feature>
<dbReference type="Pfam" id="PF13927">
    <property type="entry name" value="Ig_3"/>
    <property type="match status" value="1"/>
</dbReference>
<dbReference type="InterPro" id="IPR013783">
    <property type="entry name" value="Ig-like_fold"/>
</dbReference>
<proteinExistence type="predicted"/>
<dbReference type="SMART" id="SM00406">
    <property type="entry name" value="IGv"/>
    <property type="match status" value="1"/>
</dbReference>
<keyword evidence="5" id="KW-1185">Reference proteome</keyword>
<dbReference type="GO" id="GO:0070160">
    <property type="term" value="C:tight junction"/>
    <property type="evidence" value="ECO:0007669"/>
    <property type="project" value="TreeGrafter"/>
</dbReference>
<keyword evidence="1" id="KW-0472">Membrane</keyword>
<dbReference type="InterPro" id="IPR003599">
    <property type="entry name" value="Ig_sub"/>
</dbReference>
<evidence type="ECO:0000313" key="5">
    <source>
        <dbReference type="Proteomes" id="UP000261540"/>
    </source>
</evidence>
<feature type="domain" description="Ig-like" evidence="3">
    <location>
        <begin position="20"/>
        <end position="112"/>
    </location>
</feature>
<dbReference type="InterPro" id="IPR013106">
    <property type="entry name" value="Ig_V-set"/>
</dbReference>
<reference evidence="4" key="2">
    <citation type="submission" date="2025-09" db="UniProtKB">
        <authorList>
            <consortium name="Ensembl"/>
        </authorList>
    </citation>
    <scope>IDENTIFICATION</scope>
</reference>
<keyword evidence="2" id="KW-0732">Signal</keyword>
<dbReference type="GeneTree" id="ENSGT00940000165208"/>
<dbReference type="SUPFAM" id="SSF48726">
    <property type="entry name" value="Immunoglobulin"/>
    <property type="match status" value="2"/>
</dbReference>
<feature type="chain" id="PRO_5017175764" evidence="2">
    <location>
        <begin position="21"/>
        <end position="286"/>
    </location>
</feature>
<dbReference type="AlphaFoldDB" id="A0A3B3SFI4"/>
<dbReference type="InterPro" id="IPR042625">
    <property type="entry name" value="JAM2"/>
</dbReference>
<dbReference type="Ensembl" id="ENSPKIT00000009806.1">
    <property type="protein sequence ID" value="ENSPKIP00000029015.1"/>
    <property type="gene ID" value="ENSPKIG00000010412.1"/>
</dbReference>
<sequence>MKISILSAILLLFLSHDVVPVTVNTRKSNVEVHENQDAVLSCEFKTETDINPRIEWKKRDKGVSLIYYKNEFTGDFAGRAKISGATITLSDVTYKDAGVYQCEVTAAQDKVTLGEANVTLKVLVAPAIPTCEIPSSVLSGTAVELHCQDKHSVPRARYKWFKDNKPLGPSGTANMNYTLDVNIGTLRFSAVSRSNSGLYHCEAENGVGMPKSCKAQEMLIGDLNVPLIAAAAVGTILAVCLCILGLFYARRKRICRKDHRENRNKMYSYSGQRVSFHIVLSHSLCS</sequence>
<evidence type="ECO:0000259" key="3">
    <source>
        <dbReference type="PROSITE" id="PS50835"/>
    </source>
</evidence>
<accession>A0A3B3SFI4</accession>
<dbReference type="Proteomes" id="UP000261540">
    <property type="component" value="Unplaced"/>
</dbReference>
<dbReference type="PANTHER" id="PTHR44663:SF1">
    <property type="entry name" value="JUNCTIONAL ADHESION MOLECULE 2 PRECURSOR"/>
    <property type="match status" value="1"/>
</dbReference>
<dbReference type="PANTHER" id="PTHR44663">
    <property type="entry name" value="JUNCTIONAL ADHESION MOLECULE B"/>
    <property type="match status" value="1"/>
</dbReference>
<dbReference type="GO" id="GO:0005886">
    <property type="term" value="C:plasma membrane"/>
    <property type="evidence" value="ECO:0007669"/>
    <property type="project" value="TreeGrafter"/>
</dbReference>
<keyword evidence="1" id="KW-0812">Transmembrane</keyword>
<dbReference type="Pfam" id="PF07686">
    <property type="entry name" value="V-set"/>
    <property type="match status" value="1"/>
</dbReference>
<dbReference type="InterPro" id="IPR007110">
    <property type="entry name" value="Ig-like_dom"/>
</dbReference>
<name>A0A3B3SFI4_9TELE</name>
<feature type="signal peptide" evidence="2">
    <location>
        <begin position="1"/>
        <end position="20"/>
    </location>
</feature>
<keyword evidence="1" id="KW-1133">Transmembrane helix</keyword>
<reference evidence="4" key="1">
    <citation type="submission" date="2025-08" db="UniProtKB">
        <authorList>
            <consortium name="Ensembl"/>
        </authorList>
    </citation>
    <scope>IDENTIFICATION</scope>
</reference>
<evidence type="ECO:0000256" key="2">
    <source>
        <dbReference type="SAM" id="SignalP"/>
    </source>
</evidence>
<evidence type="ECO:0000256" key="1">
    <source>
        <dbReference type="SAM" id="Phobius"/>
    </source>
</evidence>
<dbReference type="GO" id="GO:0009986">
    <property type="term" value="C:cell surface"/>
    <property type="evidence" value="ECO:0007669"/>
    <property type="project" value="TreeGrafter"/>
</dbReference>
<dbReference type="SMART" id="SM00408">
    <property type="entry name" value="IGc2"/>
    <property type="match status" value="2"/>
</dbReference>
<dbReference type="STRING" id="1676925.ENSPKIP00000029015"/>
<dbReference type="Gene3D" id="2.60.40.10">
    <property type="entry name" value="Immunoglobulins"/>
    <property type="match status" value="2"/>
</dbReference>
<dbReference type="GO" id="GO:0007159">
    <property type="term" value="P:leukocyte cell-cell adhesion"/>
    <property type="evidence" value="ECO:0007669"/>
    <property type="project" value="TreeGrafter"/>
</dbReference>
<dbReference type="InterPro" id="IPR003598">
    <property type="entry name" value="Ig_sub2"/>
</dbReference>
<dbReference type="SMART" id="SM00409">
    <property type="entry name" value="IG"/>
    <property type="match status" value="2"/>
</dbReference>
<dbReference type="InterPro" id="IPR036179">
    <property type="entry name" value="Ig-like_dom_sf"/>
</dbReference>
<organism evidence="4 5">
    <name type="scientific">Paramormyrops kingsleyae</name>
    <dbReference type="NCBI Taxonomy" id="1676925"/>
    <lineage>
        <taxon>Eukaryota</taxon>
        <taxon>Metazoa</taxon>
        <taxon>Chordata</taxon>
        <taxon>Craniata</taxon>
        <taxon>Vertebrata</taxon>
        <taxon>Euteleostomi</taxon>
        <taxon>Actinopterygii</taxon>
        <taxon>Neopterygii</taxon>
        <taxon>Teleostei</taxon>
        <taxon>Osteoglossocephala</taxon>
        <taxon>Osteoglossomorpha</taxon>
        <taxon>Osteoglossiformes</taxon>
        <taxon>Mormyridae</taxon>
        <taxon>Paramormyrops</taxon>
    </lineage>
</organism>